<proteinExistence type="predicted"/>
<protein>
    <submittedName>
        <fullName evidence="1">Uncharacterized protein</fullName>
    </submittedName>
</protein>
<accession>A0A438M822</accession>
<evidence type="ECO:0000313" key="2">
    <source>
        <dbReference type="Proteomes" id="UP000284824"/>
    </source>
</evidence>
<evidence type="ECO:0000313" key="1">
    <source>
        <dbReference type="EMBL" id="RVX41870.1"/>
    </source>
</evidence>
<reference evidence="1 2" key="1">
    <citation type="submission" date="2019-01" db="EMBL/GenBank/DDBJ databases">
        <title>Sequencing the genomes of 1000 actinobacteria strains.</title>
        <authorList>
            <person name="Klenk H.-P."/>
        </authorList>
    </citation>
    <scope>NUCLEOTIDE SEQUENCE [LARGE SCALE GENOMIC DNA]</scope>
    <source>
        <strain evidence="1 2">DSM 43925</strain>
    </source>
</reference>
<dbReference type="AlphaFoldDB" id="A0A438M822"/>
<dbReference type="EMBL" id="SAUN01000001">
    <property type="protein sequence ID" value="RVX41870.1"/>
    <property type="molecule type" value="Genomic_DNA"/>
</dbReference>
<name>A0A438M822_9ACTN</name>
<dbReference type="Proteomes" id="UP000284824">
    <property type="component" value="Unassembled WGS sequence"/>
</dbReference>
<gene>
    <name evidence="1" type="ORF">EDD27_4452</name>
</gene>
<sequence>MNFVMSTKEKHTTYPEDMTLDAHLDSASFLRQ</sequence>
<keyword evidence="2" id="KW-1185">Reference proteome</keyword>
<organism evidence="1 2">
    <name type="scientific">Nonomuraea polychroma</name>
    <dbReference type="NCBI Taxonomy" id="46176"/>
    <lineage>
        <taxon>Bacteria</taxon>
        <taxon>Bacillati</taxon>
        <taxon>Actinomycetota</taxon>
        <taxon>Actinomycetes</taxon>
        <taxon>Streptosporangiales</taxon>
        <taxon>Streptosporangiaceae</taxon>
        <taxon>Nonomuraea</taxon>
    </lineage>
</organism>
<comment type="caution">
    <text evidence="1">The sequence shown here is derived from an EMBL/GenBank/DDBJ whole genome shotgun (WGS) entry which is preliminary data.</text>
</comment>